<sequence length="48" mass="5479">MLELIGFLVATILVFTVAGQIVFAIEDVYEAKLVRDYYKNLKEQTANK</sequence>
<evidence type="ECO:0000313" key="1">
    <source>
        <dbReference type="EMBL" id="DAE25229.1"/>
    </source>
</evidence>
<protein>
    <submittedName>
        <fullName evidence="1">Uncharacterized protein</fullName>
    </submittedName>
</protein>
<organism evidence="1">
    <name type="scientific">Siphoviridae sp. ctWWc42</name>
    <dbReference type="NCBI Taxonomy" id="2826361"/>
    <lineage>
        <taxon>Viruses</taxon>
        <taxon>Duplodnaviria</taxon>
        <taxon>Heunggongvirae</taxon>
        <taxon>Uroviricota</taxon>
        <taxon>Caudoviricetes</taxon>
    </lineage>
</organism>
<name>A0A8S5R2N0_9CAUD</name>
<accession>A0A8S5R2N0</accession>
<dbReference type="EMBL" id="BK015795">
    <property type="protein sequence ID" value="DAE25229.1"/>
    <property type="molecule type" value="Genomic_DNA"/>
</dbReference>
<reference evidence="1" key="1">
    <citation type="journal article" date="2021" name="Proc. Natl. Acad. Sci. U.S.A.">
        <title>A Catalog of Tens of Thousands of Viruses from Human Metagenomes Reveals Hidden Associations with Chronic Diseases.</title>
        <authorList>
            <person name="Tisza M.J."/>
            <person name="Buck C.B."/>
        </authorList>
    </citation>
    <scope>NUCLEOTIDE SEQUENCE</scope>
    <source>
        <strain evidence="1">CtWWc42</strain>
    </source>
</reference>
<proteinExistence type="predicted"/>